<dbReference type="EnsemblPlants" id="ONIVA08G25440.1">
    <property type="protein sequence ID" value="ONIVA08G25440.1"/>
    <property type="gene ID" value="ONIVA08G25440"/>
</dbReference>
<evidence type="ECO:0000313" key="1">
    <source>
        <dbReference type="EnsemblPlants" id="ONIVA08G25440.1"/>
    </source>
</evidence>
<organism evidence="1">
    <name type="scientific">Oryza nivara</name>
    <name type="common">Indian wild rice</name>
    <name type="synonym">Oryza sativa f. spontanea</name>
    <dbReference type="NCBI Taxonomy" id="4536"/>
    <lineage>
        <taxon>Eukaryota</taxon>
        <taxon>Viridiplantae</taxon>
        <taxon>Streptophyta</taxon>
        <taxon>Embryophyta</taxon>
        <taxon>Tracheophyta</taxon>
        <taxon>Spermatophyta</taxon>
        <taxon>Magnoliopsida</taxon>
        <taxon>Liliopsida</taxon>
        <taxon>Poales</taxon>
        <taxon>Poaceae</taxon>
        <taxon>BOP clade</taxon>
        <taxon>Oryzoideae</taxon>
        <taxon>Oryzeae</taxon>
        <taxon>Oryzinae</taxon>
        <taxon>Oryza</taxon>
    </lineage>
</organism>
<dbReference type="HOGENOM" id="CLU_1339415_0_0_1"/>
<dbReference type="Proteomes" id="UP000006591">
    <property type="component" value="Chromosome 8"/>
</dbReference>
<proteinExistence type="predicted"/>
<keyword evidence="2" id="KW-1185">Reference proteome</keyword>
<reference evidence="1" key="1">
    <citation type="submission" date="2015-04" db="UniProtKB">
        <authorList>
            <consortium name="EnsemblPlants"/>
        </authorList>
    </citation>
    <scope>IDENTIFICATION</scope>
    <source>
        <strain evidence="1">SL10</strain>
    </source>
</reference>
<accession>A0A0E0IFC7</accession>
<name>A0A0E0IFC7_ORYNI</name>
<sequence>MEVEGSSGEASNYYYSYLFSSTSTWFGFVFTPTHDSVGPTYRAVWWRPVESYYSLHVDYTAAKAREDIVDRRPSYVQANPCRVDGPEENIPSRCRMNESGRFGRIWPLERAGESGERASGRVTAWRERERERDGRCPATTTTMCCGWEEGAAASAGPGDKRGGDGEADACPATTTTMCCGQEEGAAAIAVQSTQIQTSNGIATKH</sequence>
<protein>
    <submittedName>
        <fullName evidence="1">Uncharacterized protein</fullName>
    </submittedName>
</protein>
<dbReference type="Gramene" id="ONIVA08G25440.1">
    <property type="protein sequence ID" value="ONIVA08G25440.1"/>
    <property type="gene ID" value="ONIVA08G25440"/>
</dbReference>
<reference evidence="1" key="2">
    <citation type="submission" date="2018-04" db="EMBL/GenBank/DDBJ databases">
        <title>OnivRS2 (Oryza nivara Reference Sequence Version 2).</title>
        <authorList>
            <person name="Zhang J."/>
            <person name="Kudrna D."/>
            <person name="Lee S."/>
            <person name="Talag J."/>
            <person name="Rajasekar S."/>
            <person name="Welchert J."/>
            <person name="Hsing Y.-I."/>
            <person name="Wing R.A."/>
        </authorList>
    </citation>
    <scope>NUCLEOTIDE SEQUENCE [LARGE SCALE GENOMIC DNA]</scope>
    <source>
        <strain evidence="1">SL10</strain>
    </source>
</reference>
<dbReference type="AlphaFoldDB" id="A0A0E0IFC7"/>
<evidence type="ECO:0000313" key="2">
    <source>
        <dbReference type="Proteomes" id="UP000006591"/>
    </source>
</evidence>